<name>A0AAW1R3R5_9CHLO</name>
<organism evidence="1 2">
    <name type="scientific">Elliptochloris bilobata</name>
    <dbReference type="NCBI Taxonomy" id="381761"/>
    <lineage>
        <taxon>Eukaryota</taxon>
        <taxon>Viridiplantae</taxon>
        <taxon>Chlorophyta</taxon>
        <taxon>core chlorophytes</taxon>
        <taxon>Trebouxiophyceae</taxon>
        <taxon>Trebouxiophyceae incertae sedis</taxon>
        <taxon>Elliptochloris clade</taxon>
        <taxon>Elliptochloris</taxon>
    </lineage>
</organism>
<reference evidence="1 2" key="1">
    <citation type="journal article" date="2024" name="Nat. Commun.">
        <title>Phylogenomics reveals the evolutionary origins of lichenization in chlorophyte algae.</title>
        <authorList>
            <person name="Puginier C."/>
            <person name="Libourel C."/>
            <person name="Otte J."/>
            <person name="Skaloud P."/>
            <person name="Haon M."/>
            <person name="Grisel S."/>
            <person name="Petersen M."/>
            <person name="Berrin J.G."/>
            <person name="Delaux P.M."/>
            <person name="Dal Grande F."/>
            <person name="Keller J."/>
        </authorList>
    </citation>
    <scope>NUCLEOTIDE SEQUENCE [LARGE SCALE GENOMIC DNA]</scope>
    <source>
        <strain evidence="1 2">SAG 245.80</strain>
    </source>
</reference>
<protein>
    <recommendedName>
        <fullName evidence="3">Flagellar associated protein</fullName>
    </recommendedName>
</protein>
<keyword evidence="2" id="KW-1185">Reference proteome</keyword>
<dbReference type="Proteomes" id="UP001445335">
    <property type="component" value="Unassembled WGS sequence"/>
</dbReference>
<proteinExistence type="predicted"/>
<accession>A0AAW1R3R5</accession>
<comment type="caution">
    <text evidence="1">The sequence shown here is derived from an EMBL/GenBank/DDBJ whole genome shotgun (WGS) entry which is preliminary data.</text>
</comment>
<evidence type="ECO:0008006" key="3">
    <source>
        <dbReference type="Google" id="ProtNLM"/>
    </source>
</evidence>
<dbReference type="AlphaFoldDB" id="A0AAW1R3R5"/>
<evidence type="ECO:0000313" key="1">
    <source>
        <dbReference type="EMBL" id="KAK9828367.1"/>
    </source>
</evidence>
<sequence>MNNNKADEPALLGHCKGVFAKASYIDVGTKEEPLLYVQHPLQRAACKGKQMQTRPALLGRTPATYFEKQHAYVSEGAPYVDRLKYAERGQERPGRGFNTSDYMRRDEFTMTFRTEQYRTLLKQEAKHARQALTSAGGNVAAIAAPPPPQPPREEVFLFDQVFAALPRSADGGSRLGRDTHNRTALSRARFLGPLVTTSLAAHALPPPQYVHAPQYGHRPKIAHEFYRRDNAFLV</sequence>
<evidence type="ECO:0000313" key="2">
    <source>
        <dbReference type="Proteomes" id="UP001445335"/>
    </source>
</evidence>
<gene>
    <name evidence="1" type="ORF">WJX81_000008</name>
</gene>
<dbReference type="EMBL" id="JALJOU010000051">
    <property type="protein sequence ID" value="KAK9828367.1"/>
    <property type="molecule type" value="Genomic_DNA"/>
</dbReference>